<evidence type="ECO:0000256" key="3">
    <source>
        <dbReference type="ARBA" id="ARBA00023172"/>
    </source>
</evidence>
<dbReference type="GO" id="GO:0003677">
    <property type="term" value="F:DNA binding"/>
    <property type="evidence" value="ECO:0007669"/>
    <property type="project" value="UniProtKB-KW"/>
</dbReference>
<dbReference type="EMBL" id="QKTW01000017">
    <property type="protein sequence ID" value="PZF72577.1"/>
    <property type="molecule type" value="Genomic_DNA"/>
</dbReference>
<dbReference type="Pfam" id="PF13102">
    <property type="entry name" value="Phage_int_SAM_5"/>
    <property type="match status" value="1"/>
</dbReference>
<dbReference type="GO" id="GO:0006310">
    <property type="term" value="P:DNA recombination"/>
    <property type="evidence" value="ECO:0007669"/>
    <property type="project" value="UniProtKB-KW"/>
</dbReference>
<reference evidence="5 6" key="1">
    <citation type="submission" date="2018-06" db="EMBL/GenBank/DDBJ databases">
        <title>Mucibacter soli gen. nov., sp. nov., a new member of the family Chitinophagaceae producing mucin.</title>
        <authorList>
            <person name="Kim M.-K."/>
            <person name="Park S."/>
            <person name="Kim T.-S."/>
            <person name="Joung Y."/>
            <person name="Han J.-H."/>
            <person name="Kim S.B."/>
        </authorList>
    </citation>
    <scope>NUCLEOTIDE SEQUENCE [LARGE SCALE GENOMIC DNA]</scope>
    <source>
        <strain evidence="5 6">R1-15</strain>
    </source>
</reference>
<proteinExistence type="inferred from homology"/>
<feature type="domain" description="Tyr recombinase" evidence="4">
    <location>
        <begin position="261"/>
        <end position="451"/>
    </location>
</feature>
<dbReference type="InterPro" id="IPR013762">
    <property type="entry name" value="Integrase-like_cat_sf"/>
</dbReference>
<evidence type="ECO:0000313" key="6">
    <source>
        <dbReference type="Proteomes" id="UP000248745"/>
    </source>
</evidence>
<keyword evidence="3" id="KW-0233">DNA recombination</keyword>
<name>A0A2W2B9J1_9BACT</name>
<dbReference type="Gene3D" id="1.10.150.130">
    <property type="match status" value="1"/>
</dbReference>
<dbReference type="PANTHER" id="PTHR30349">
    <property type="entry name" value="PHAGE INTEGRASE-RELATED"/>
    <property type="match status" value="1"/>
</dbReference>
<dbReference type="PROSITE" id="PS51898">
    <property type="entry name" value="TYR_RECOMBINASE"/>
    <property type="match status" value="1"/>
</dbReference>
<gene>
    <name evidence="5" type="ORF">DN068_11980</name>
</gene>
<evidence type="ECO:0000256" key="1">
    <source>
        <dbReference type="ARBA" id="ARBA00008857"/>
    </source>
</evidence>
<dbReference type="OrthoDB" id="1094492at2"/>
<organism evidence="5 6">
    <name type="scientific">Taibaiella soli</name>
    <dbReference type="NCBI Taxonomy" id="1649169"/>
    <lineage>
        <taxon>Bacteria</taxon>
        <taxon>Pseudomonadati</taxon>
        <taxon>Bacteroidota</taxon>
        <taxon>Chitinophagia</taxon>
        <taxon>Chitinophagales</taxon>
        <taxon>Chitinophagaceae</taxon>
        <taxon>Taibaiella</taxon>
    </lineage>
</organism>
<accession>A0A2W2B9J1</accession>
<dbReference type="AlphaFoldDB" id="A0A2W2B9J1"/>
<comment type="caution">
    <text evidence="5">The sequence shown here is derived from an EMBL/GenBank/DDBJ whole genome shotgun (WGS) entry which is preliminary data.</text>
</comment>
<dbReference type="Gene3D" id="1.10.443.10">
    <property type="entry name" value="Intergrase catalytic core"/>
    <property type="match status" value="1"/>
</dbReference>
<dbReference type="GO" id="GO:0015074">
    <property type="term" value="P:DNA integration"/>
    <property type="evidence" value="ECO:0007669"/>
    <property type="project" value="InterPro"/>
</dbReference>
<comment type="similarity">
    <text evidence="1">Belongs to the 'phage' integrase family.</text>
</comment>
<dbReference type="InterPro" id="IPR010998">
    <property type="entry name" value="Integrase_recombinase_N"/>
</dbReference>
<sequence>MFSTEPTSISPQVNNLSLVICKSRHQISCFRRNLLHSLYKTVLKQVKNIKINQHGSVYPFLDARTPMANSNLLPVKLSVYLNGSQFRVGLQLYSTKEIFDKAISGNGNIPIDAKIIKEKVDKYLQKAKDILYNFPKADQKQFTNLFKSEADLKVHNKTNLEVLFQMKIDELKEEDRAGSACFYEQSMLAFKKFRKDFYLEDITVQYLKAFRSWYVGEGNSNATSQIYLRSLRHIYNRAIKDGYISAGHYPFNEFKIGTASRSKDVLYPEQLKALWEYETKTNGEKKAKDFFFFLYLCNGMNIKDALSLKGKNIRNNMISFVRAKTSRTSNESKEIIVYLHPEAKTIIERWGTLNTKDYLFPHFRGLATDVERKHAKDVMARNINRDLRAIGATLGFEVNLTLNLARHSYATKLKIEGVATSFISDALGHSNGSTTEHYLKTLPDQKFKSISERLLKF</sequence>
<dbReference type="PANTHER" id="PTHR30349:SF64">
    <property type="entry name" value="PROPHAGE INTEGRASE INTD-RELATED"/>
    <property type="match status" value="1"/>
</dbReference>
<evidence type="ECO:0000313" key="5">
    <source>
        <dbReference type="EMBL" id="PZF72577.1"/>
    </source>
</evidence>
<dbReference type="InterPro" id="IPR050090">
    <property type="entry name" value="Tyrosine_recombinase_XerCD"/>
</dbReference>
<dbReference type="Pfam" id="PF00589">
    <property type="entry name" value="Phage_integrase"/>
    <property type="match status" value="1"/>
</dbReference>
<dbReference type="Proteomes" id="UP000248745">
    <property type="component" value="Unassembled WGS sequence"/>
</dbReference>
<dbReference type="InterPro" id="IPR025269">
    <property type="entry name" value="SAM-like_dom"/>
</dbReference>
<keyword evidence="6" id="KW-1185">Reference proteome</keyword>
<evidence type="ECO:0000259" key="4">
    <source>
        <dbReference type="PROSITE" id="PS51898"/>
    </source>
</evidence>
<dbReference type="InterPro" id="IPR002104">
    <property type="entry name" value="Integrase_catalytic"/>
</dbReference>
<keyword evidence="2" id="KW-0238">DNA-binding</keyword>
<evidence type="ECO:0000256" key="2">
    <source>
        <dbReference type="ARBA" id="ARBA00023125"/>
    </source>
</evidence>
<protein>
    <recommendedName>
        <fullName evidence="4">Tyr recombinase domain-containing protein</fullName>
    </recommendedName>
</protein>
<dbReference type="SUPFAM" id="SSF56349">
    <property type="entry name" value="DNA breaking-rejoining enzymes"/>
    <property type="match status" value="1"/>
</dbReference>
<dbReference type="InterPro" id="IPR011010">
    <property type="entry name" value="DNA_brk_join_enz"/>
</dbReference>